<evidence type="ECO:0000256" key="1">
    <source>
        <dbReference type="SAM" id="Phobius"/>
    </source>
</evidence>
<gene>
    <name evidence="2" type="ORF">TM448A00147_0029</name>
    <name evidence="3" type="ORF">TM448B00305_0038</name>
</gene>
<name>A0A6H1ZC66_9ZZZZ</name>
<dbReference type="EMBL" id="MT144608">
    <property type="protein sequence ID" value="QJH94917.1"/>
    <property type="molecule type" value="Genomic_DNA"/>
</dbReference>
<evidence type="ECO:0000313" key="3">
    <source>
        <dbReference type="EMBL" id="QJH94917.1"/>
    </source>
</evidence>
<reference evidence="2" key="1">
    <citation type="submission" date="2020-03" db="EMBL/GenBank/DDBJ databases">
        <title>The deep terrestrial virosphere.</title>
        <authorList>
            <person name="Holmfeldt K."/>
            <person name="Nilsson E."/>
            <person name="Simone D."/>
            <person name="Lopez-Fernandez M."/>
            <person name="Wu X."/>
            <person name="de Brujin I."/>
            <person name="Lundin D."/>
            <person name="Andersson A."/>
            <person name="Bertilsson S."/>
            <person name="Dopson M."/>
        </authorList>
    </citation>
    <scope>NUCLEOTIDE SEQUENCE</scope>
    <source>
        <strain evidence="2">TM448A00147</strain>
        <strain evidence="3">TM448B00305</strain>
    </source>
</reference>
<proteinExistence type="predicted"/>
<protein>
    <submittedName>
        <fullName evidence="2">Uncharacterized protein</fullName>
    </submittedName>
</protein>
<keyword evidence="1" id="KW-1133">Transmembrane helix</keyword>
<sequence>MKTWQAVTIDLAVILAATFLCYSKLISGDAVLVVLGAFGGAIGARRTAAKNGTAIPPGVVMGLITGFPSNAEDR</sequence>
<keyword evidence="1" id="KW-0812">Transmembrane</keyword>
<accession>A0A6H1ZC66</accession>
<dbReference type="AlphaFoldDB" id="A0A6H1ZC66"/>
<organism evidence="2">
    <name type="scientific">viral metagenome</name>
    <dbReference type="NCBI Taxonomy" id="1070528"/>
    <lineage>
        <taxon>unclassified sequences</taxon>
        <taxon>metagenomes</taxon>
        <taxon>organismal metagenomes</taxon>
    </lineage>
</organism>
<evidence type="ECO:0000313" key="2">
    <source>
        <dbReference type="EMBL" id="QJA44770.1"/>
    </source>
</evidence>
<feature type="transmembrane region" description="Helical" evidence="1">
    <location>
        <begin position="12"/>
        <end position="38"/>
    </location>
</feature>
<dbReference type="EMBL" id="MT143980">
    <property type="protein sequence ID" value="QJA44770.1"/>
    <property type="molecule type" value="Genomic_DNA"/>
</dbReference>
<keyword evidence="1" id="KW-0472">Membrane</keyword>